<dbReference type="GO" id="GO:0015074">
    <property type="term" value="P:DNA integration"/>
    <property type="evidence" value="ECO:0007669"/>
    <property type="project" value="InterPro"/>
</dbReference>
<protein>
    <recommendedName>
        <fullName evidence="2">Tyr recombinase domain-containing protein</fullName>
    </recommendedName>
</protein>
<evidence type="ECO:0000256" key="1">
    <source>
        <dbReference type="ARBA" id="ARBA00023172"/>
    </source>
</evidence>
<sequence length="189" mass="20863">MLEATEASPERFRIPGHERALLYRFAAQSGLRANEIRCLTIASFDFDNQLVTLAGKYTKNGQDTTLPLRKDTVAMLKELFVNKLPHIAAFKLPSKYNMADMLRADLAAAQIEIDPERGQVCFHSLRHSFGSMLAASGCHPKVAQELLRHSDINLSLSRYSHVLTGQTAKAVEALPDLSSEAHKATGTND</sequence>
<dbReference type="GO" id="GO:0006310">
    <property type="term" value="P:DNA recombination"/>
    <property type="evidence" value="ECO:0007669"/>
    <property type="project" value="UniProtKB-KW"/>
</dbReference>
<evidence type="ECO:0000313" key="3">
    <source>
        <dbReference type="EMBL" id="KKK60361.1"/>
    </source>
</evidence>
<dbReference type="AlphaFoldDB" id="A0A0F8ZKB3"/>
<dbReference type="PANTHER" id="PTHR30349">
    <property type="entry name" value="PHAGE INTEGRASE-RELATED"/>
    <property type="match status" value="1"/>
</dbReference>
<dbReference type="Gene3D" id="1.10.443.10">
    <property type="entry name" value="Intergrase catalytic core"/>
    <property type="match status" value="1"/>
</dbReference>
<dbReference type="PROSITE" id="PS51898">
    <property type="entry name" value="TYR_RECOMBINASE"/>
    <property type="match status" value="1"/>
</dbReference>
<organism evidence="3">
    <name type="scientific">marine sediment metagenome</name>
    <dbReference type="NCBI Taxonomy" id="412755"/>
    <lineage>
        <taxon>unclassified sequences</taxon>
        <taxon>metagenomes</taxon>
        <taxon>ecological metagenomes</taxon>
    </lineage>
</organism>
<feature type="domain" description="Tyr recombinase" evidence="2">
    <location>
        <begin position="1"/>
        <end position="173"/>
    </location>
</feature>
<comment type="caution">
    <text evidence="3">The sequence shown here is derived from an EMBL/GenBank/DDBJ whole genome shotgun (WGS) entry which is preliminary data.</text>
</comment>
<dbReference type="PANTHER" id="PTHR30349:SF64">
    <property type="entry name" value="PROPHAGE INTEGRASE INTD-RELATED"/>
    <property type="match status" value="1"/>
</dbReference>
<dbReference type="EMBL" id="LAZR01063007">
    <property type="protein sequence ID" value="KKK60361.1"/>
    <property type="molecule type" value="Genomic_DNA"/>
</dbReference>
<name>A0A0F8ZKB3_9ZZZZ</name>
<dbReference type="InterPro" id="IPR011010">
    <property type="entry name" value="DNA_brk_join_enz"/>
</dbReference>
<keyword evidence="1" id="KW-0233">DNA recombination</keyword>
<accession>A0A0F8ZKB3</accession>
<reference evidence="3" key="1">
    <citation type="journal article" date="2015" name="Nature">
        <title>Complex archaea that bridge the gap between prokaryotes and eukaryotes.</title>
        <authorList>
            <person name="Spang A."/>
            <person name="Saw J.H."/>
            <person name="Jorgensen S.L."/>
            <person name="Zaremba-Niedzwiedzka K."/>
            <person name="Martijn J."/>
            <person name="Lind A.E."/>
            <person name="van Eijk R."/>
            <person name="Schleper C."/>
            <person name="Guy L."/>
            <person name="Ettema T.J."/>
        </authorList>
    </citation>
    <scope>NUCLEOTIDE SEQUENCE</scope>
</reference>
<dbReference type="SUPFAM" id="SSF56349">
    <property type="entry name" value="DNA breaking-rejoining enzymes"/>
    <property type="match status" value="1"/>
</dbReference>
<evidence type="ECO:0000259" key="2">
    <source>
        <dbReference type="PROSITE" id="PS51898"/>
    </source>
</evidence>
<gene>
    <name evidence="3" type="ORF">LCGC14_3025130</name>
</gene>
<dbReference type="InterPro" id="IPR050090">
    <property type="entry name" value="Tyrosine_recombinase_XerCD"/>
</dbReference>
<dbReference type="InterPro" id="IPR002104">
    <property type="entry name" value="Integrase_catalytic"/>
</dbReference>
<dbReference type="InterPro" id="IPR013762">
    <property type="entry name" value="Integrase-like_cat_sf"/>
</dbReference>
<dbReference type="Pfam" id="PF00589">
    <property type="entry name" value="Phage_integrase"/>
    <property type="match status" value="1"/>
</dbReference>
<dbReference type="GO" id="GO:0003677">
    <property type="term" value="F:DNA binding"/>
    <property type="evidence" value="ECO:0007669"/>
    <property type="project" value="InterPro"/>
</dbReference>
<proteinExistence type="predicted"/>